<dbReference type="AlphaFoldDB" id="A0A1G1VAE0"/>
<organism evidence="2 3">
    <name type="scientific">Candidatus Blackburnbacteria bacterium RIFCSPHIGHO2_12_FULL_41_13b</name>
    <dbReference type="NCBI Taxonomy" id="1797517"/>
    <lineage>
        <taxon>Bacteria</taxon>
        <taxon>Candidatus Blackburniibacteriota</taxon>
    </lineage>
</organism>
<evidence type="ECO:0000313" key="3">
    <source>
        <dbReference type="Proteomes" id="UP000178272"/>
    </source>
</evidence>
<proteinExistence type="predicted"/>
<evidence type="ECO:0000256" key="1">
    <source>
        <dbReference type="SAM" id="Phobius"/>
    </source>
</evidence>
<dbReference type="CDD" id="cd00093">
    <property type="entry name" value="HTH_XRE"/>
    <property type="match status" value="1"/>
</dbReference>
<accession>A0A1G1VAE0</accession>
<dbReference type="InterPro" id="IPR013783">
    <property type="entry name" value="Ig-like_fold"/>
</dbReference>
<dbReference type="InterPro" id="IPR010982">
    <property type="entry name" value="Lambda_DNA-bd_dom_sf"/>
</dbReference>
<dbReference type="InterPro" id="IPR001387">
    <property type="entry name" value="Cro/C1-type_HTH"/>
</dbReference>
<sequence length="202" mass="22262">MRSAGTVLKEAREAKKKTLSQVSRKTRIKEKFLSALEDSDWGNLPNFTVAQGFARVYAQNVEANPSLVAALLRRDFPESQIARIGEGISLRPDSIWTPKTTIFATVILSLVFLGFYLGRQYFQFSAPPSLKLTEVKVGKNSVEVTGKTSSSATVEVNGRPVLVENDGTFRAEVEKQDLINSSIYVEATSRTGKKSTVSKQVE</sequence>
<dbReference type="PANTHER" id="PTHR34475">
    <property type="match status" value="1"/>
</dbReference>
<keyword evidence="1" id="KW-1133">Transmembrane helix</keyword>
<keyword evidence="1" id="KW-0812">Transmembrane</keyword>
<dbReference type="STRING" id="1797517.A3F61_01680"/>
<dbReference type="Gene3D" id="1.10.260.40">
    <property type="entry name" value="lambda repressor-like DNA-binding domains"/>
    <property type="match status" value="1"/>
</dbReference>
<evidence type="ECO:0008006" key="4">
    <source>
        <dbReference type="Google" id="ProtNLM"/>
    </source>
</evidence>
<comment type="caution">
    <text evidence="2">The sequence shown here is derived from an EMBL/GenBank/DDBJ whole genome shotgun (WGS) entry which is preliminary data.</text>
</comment>
<dbReference type="InterPro" id="IPR050400">
    <property type="entry name" value="Bact_Cytoskel_RodZ"/>
</dbReference>
<dbReference type="PANTHER" id="PTHR34475:SF1">
    <property type="entry name" value="CYTOSKELETON PROTEIN RODZ"/>
    <property type="match status" value="1"/>
</dbReference>
<dbReference type="Gene3D" id="2.60.40.10">
    <property type="entry name" value="Immunoglobulins"/>
    <property type="match status" value="1"/>
</dbReference>
<evidence type="ECO:0000313" key="2">
    <source>
        <dbReference type="EMBL" id="OGY12420.1"/>
    </source>
</evidence>
<keyword evidence="1" id="KW-0472">Membrane</keyword>
<dbReference type="EMBL" id="MHCA01000014">
    <property type="protein sequence ID" value="OGY12420.1"/>
    <property type="molecule type" value="Genomic_DNA"/>
</dbReference>
<reference evidence="2 3" key="1">
    <citation type="journal article" date="2016" name="Nat. Commun.">
        <title>Thousands of microbial genomes shed light on interconnected biogeochemical processes in an aquifer system.</title>
        <authorList>
            <person name="Anantharaman K."/>
            <person name="Brown C.T."/>
            <person name="Hug L.A."/>
            <person name="Sharon I."/>
            <person name="Castelle C.J."/>
            <person name="Probst A.J."/>
            <person name="Thomas B.C."/>
            <person name="Singh A."/>
            <person name="Wilkins M.J."/>
            <person name="Karaoz U."/>
            <person name="Brodie E.L."/>
            <person name="Williams K.H."/>
            <person name="Hubbard S.S."/>
            <person name="Banfield J.F."/>
        </authorList>
    </citation>
    <scope>NUCLEOTIDE SEQUENCE [LARGE SCALE GENOMIC DNA]</scope>
</reference>
<dbReference type="GO" id="GO:0003677">
    <property type="term" value="F:DNA binding"/>
    <property type="evidence" value="ECO:0007669"/>
    <property type="project" value="InterPro"/>
</dbReference>
<dbReference type="Proteomes" id="UP000178272">
    <property type="component" value="Unassembled WGS sequence"/>
</dbReference>
<feature type="transmembrane region" description="Helical" evidence="1">
    <location>
        <begin position="100"/>
        <end position="118"/>
    </location>
</feature>
<name>A0A1G1VAE0_9BACT</name>
<protein>
    <recommendedName>
        <fullName evidence="4">DUF4115 domain-containing protein</fullName>
    </recommendedName>
</protein>
<gene>
    <name evidence="2" type="ORF">A3F61_01680</name>
</gene>
<dbReference type="Pfam" id="PF13413">
    <property type="entry name" value="HTH_25"/>
    <property type="match status" value="1"/>
</dbReference>